<comment type="caution">
    <text evidence="1">The sequence shown here is derived from an EMBL/GenBank/DDBJ whole genome shotgun (WGS) entry which is preliminary data.</text>
</comment>
<sequence>MEERGRDGNADTNRTKPNFLVARRFSALIRCCSSFLRRSSNCCSLSCRAFSSFSSHWLFLAAMMGGTQHDITQNCSRVQELLPLLGFHGVWDEDGEKR</sequence>
<dbReference type="EMBL" id="SRLO01000002">
    <property type="protein sequence ID" value="TNN89092.1"/>
    <property type="molecule type" value="Genomic_DNA"/>
</dbReference>
<gene>
    <name evidence="1" type="ORF">EYF80_000380</name>
</gene>
<dbReference type="AlphaFoldDB" id="A0A4Z2JIL0"/>
<name>A0A4Z2JIL0_9TELE</name>
<dbReference type="Proteomes" id="UP000314294">
    <property type="component" value="Unassembled WGS sequence"/>
</dbReference>
<protein>
    <submittedName>
        <fullName evidence="1">Uncharacterized protein</fullName>
    </submittedName>
</protein>
<evidence type="ECO:0000313" key="2">
    <source>
        <dbReference type="Proteomes" id="UP000314294"/>
    </source>
</evidence>
<reference evidence="1 2" key="1">
    <citation type="submission" date="2019-03" db="EMBL/GenBank/DDBJ databases">
        <title>First draft genome of Liparis tanakae, snailfish: a comprehensive survey of snailfish specific genes.</title>
        <authorList>
            <person name="Kim W."/>
            <person name="Song I."/>
            <person name="Jeong J.-H."/>
            <person name="Kim D."/>
            <person name="Kim S."/>
            <person name="Ryu S."/>
            <person name="Song J.Y."/>
            <person name="Lee S.K."/>
        </authorList>
    </citation>
    <scope>NUCLEOTIDE SEQUENCE [LARGE SCALE GENOMIC DNA]</scope>
    <source>
        <tissue evidence="1">Muscle</tissue>
    </source>
</reference>
<keyword evidence="2" id="KW-1185">Reference proteome</keyword>
<proteinExistence type="predicted"/>
<evidence type="ECO:0000313" key="1">
    <source>
        <dbReference type="EMBL" id="TNN89092.1"/>
    </source>
</evidence>
<accession>A0A4Z2JIL0</accession>
<organism evidence="1 2">
    <name type="scientific">Liparis tanakae</name>
    <name type="common">Tanaka's snailfish</name>
    <dbReference type="NCBI Taxonomy" id="230148"/>
    <lineage>
        <taxon>Eukaryota</taxon>
        <taxon>Metazoa</taxon>
        <taxon>Chordata</taxon>
        <taxon>Craniata</taxon>
        <taxon>Vertebrata</taxon>
        <taxon>Euteleostomi</taxon>
        <taxon>Actinopterygii</taxon>
        <taxon>Neopterygii</taxon>
        <taxon>Teleostei</taxon>
        <taxon>Neoteleostei</taxon>
        <taxon>Acanthomorphata</taxon>
        <taxon>Eupercaria</taxon>
        <taxon>Perciformes</taxon>
        <taxon>Cottioidei</taxon>
        <taxon>Cottales</taxon>
        <taxon>Liparidae</taxon>
        <taxon>Liparis</taxon>
    </lineage>
</organism>